<dbReference type="RefSeq" id="WP_101893969.1">
    <property type="nucleotide sequence ID" value="NZ_CP022684.1"/>
</dbReference>
<dbReference type="SFLD" id="SFLDS00003">
    <property type="entry name" value="Haloacid_Dehalogenase"/>
    <property type="match status" value="1"/>
</dbReference>
<dbReference type="PANTHER" id="PTHR46470:SF4">
    <property type="entry name" value="5-AMINO-6-(5-PHOSPHO-D-RIBITYLAMINO)URACIL PHOSPHATASE YIGB"/>
    <property type="match status" value="1"/>
</dbReference>
<proteinExistence type="predicted"/>
<dbReference type="InterPro" id="IPR023214">
    <property type="entry name" value="HAD_sf"/>
</dbReference>
<dbReference type="InterPro" id="IPR006439">
    <property type="entry name" value="HAD-SF_hydro_IA"/>
</dbReference>
<dbReference type="NCBIfam" id="TIGR01509">
    <property type="entry name" value="HAD-SF-IA-v3"/>
    <property type="match status" value="1"/>
</dbReference>
<sequence length="234" mass="26468">MIKLITFDLDNTLWDIDPVIIEAEKAMRLWVAEHVPEAVAQLEMDQLKQTYRHILNQHPEVAHHPTNFRKKLLYQVFTQVSLSHDHATEMSEKAFEVFYRGRNKITLFHQAEDILQALSKQYPLIALTNGNANLSMIGIDGYFQAHFSSETEGKPKPHQAMFERALSFGKVTANETIHIGDHPKEDIEAASKLGFNTIWFNENGRQDPGLCSPTAEIHSLHQLTAAVANIATAT</sequence>
<evidence type="ECO:0000313" key="5">
    <source>
        <dbReference type="Proteomes" id="UP000235116"/>
    </source>
</evidence>
<evidence type="ECO:0000256" key="1">
    <source>
        <dbReference type="ARBA" id="ARBA00001946"/>
    </source>
</evidence>
<dbReference type="Gene3D" id="3.40.50.1000">
    <property type="entry name" value="HAD superfamily/HAD-like"/>
    <property type="match status" value="1"/>
</dbReference>
<dbReference type="AlphaFoldDB" id="A0A2K9LP62"/>
<organism evidence="4 5">
    <name type="scientific">Ketobacter alkanivorans</name>
    <dbReference type="NCBI Taxonomy" id="1917421"/>
    <lineage>
        <taxon>Bacteria</taxon>
        <taxon>Pseudomonadati</taxon>
        <taxon>Pseudomonadota</taxon>
        <taxon>Gammaproteobacteria</taxon>
        <taxon>Pseudomonadales</taxon>
        <taxon>Ketobacteraceae</taxon>
        <taxon>Ketobacter</taxon>
    </lineage>
</organism>
<evidence type="ECO:0008006" key="6">
    <source>
        <dbReference type="Google" id="ProtNLM"/>
    </source>
</evidence>
<accession>A0A2K9LP62</accession>
<keyword evidence="2" id="KW-0378">Hydrolase</keyword>
<dbReference type="SUPFAM" id="SSF56784">
    <property type="entry name" value="HAD-like"/>
    <property type="match status" value="1"/>
</dbReference>
<comment type="cofactor">
    <cofactor evidence="1">
        <name>Mg(2+)</name>
        <dbReference type="ChEBI" id="CHEBI:18420"/>
    </cofactor>
</comment>
<evidence type="ECO:0000256" key="3">
    <source>
        <dbReference type="ARBA" id="ARBA00022842"/>
    </source>
</evidence>
<dbReference type="GO" id="GO:0009231">
    <property type="term" value="P:riboflavin biosynthetic process"/>
    <property type="evidence" value="ECO:0007669"/>
    <property type="project" value="TreeGrafter"/>
</dbReference>
<reference evidence="5" key="1">
    <citation type="submission" date="2017-08" db="EMBL/GenBank/DDBJ databases">
        <title>Direct submision.</title>
        <authorList>
            <person name="Kim S.-J."/>
            <person name="Rhee S.-K."/>
        </authorList>
    </citation>
    <scope>NUCLEOTIDE SEQUENCE [LARGE SCALE GENOMIC DNA]</scope>
    <source>
        <strain evidence="5">GI5</strain>
    </source>
</reference>
<dbReference type="Pfam" id="PF00702">
    <property type="entry name" value="Hydrolase"/>
    <property type="match status" value="1"/>
</dbReference>
<evidence type="ECO:0000256" key="2">
    <source>
        <dbReference type="ARBA" id="ARBA00022801"/>
    </source>
</evidence>
<keyword evidence="3" id="KW-0460">Magnesium</keyword>
<dbReference type="SFLD" id="SFLDG01129">
    <property type="entry name" value="C1.5:_HAD__Beta-PGM__Phosphata"/>
    <property type="match status" value="1"/>
</dbReference>
<gene>
    <name evidence="4" type="ORF">Kalk_09270</name>
</gene>
<protein>
    <recommendedName>
        <fullName evidence="6">HAD family hydrolase</fullName>
    </recommendedName>
</protein>
<dbReference type="InterPro" id="IPR051400">
    <property type="entry name" value="HAD-like_hydrolase"/>
</dbReference>
<dbReference type="OrthoDB" id="367448at2"/>
<dbReference type="InterPro" id="IPR036412">
    <property type="entry name" value="HAD-like_sf"/>
</dbReference>
<dbReference type="PRINTS" id="PR00413">
    <property type="entry name" value="HADHALOGNASE"/>
</dbReference>
<evidence type="ECO:0000313" key="4">
    <source>
        <dbReference type="EMBL" id="AUM12594.1"/>
    </source>
</evidence>
<dbReference type="NCBIfam" id="TIGR01549">
    <property type="entry name" value="HAD-SF-IA-v1"/>
    <property type="match status" value="1"/>
</dbReference>
<dbReference type="GO" id="GO:0016787">
    <property type="term" value="F:hydrolase activity"/>
    <property type="evidence" value="ECO:0007669"/>
    <property type="project" value="UniProtKB-KW"/>
</dbReference>
<dbReference type="KEGG" id="kak:Kalk_09270"/>
<dbReference type="Gene3D" id="1.20.120.1600">
    <property type="match status" value="1"/>
</dbReference>
<dbReference type="Proteomes" id="UP000235116">
    <property type="component" value="Chromosome"/>
</dbReference>
<keyword evidence="5" id="KW-1185">Reference proteome</keyword>
<dbReference type="EMBL" id="CP022684">
    <property type="protein sequence ID" value="AUM12594.1"/>
    <property type="molecule type" value="Genomic_DNA"/>
</dbReference>
<dbReference type="PANTHER" id="PTHR46470">
    <property type="entry name" value="N-ACYLNEURAMINATE-9-PHOSPHATASE"/>
    <property type="match status" value="1"/>
</dbReference>
<name>A0A2K9LP62_9GAMM</name>